<reference evidence="3" key="1">
    <citation type="journal article" date="2019" name="Int. J. Syst. Evol. Microbiol.">
        <title>The Global Catalogue of Microorganisms (GCM) 10K type strain sequencing project: providing services to taxonomists for standard genome sequencing and annotation.</title>
        <authorList>
            <consortium name="The Broad Institute Genomics Platform"/>
            <consortium name="The Broad Institute Genome Sequencing Center for Infectious Disease"/>
            <person name="Wu L."/>
            <person name="Ma J."/>
        </authorList>
    </citation>
    <scope>NUCLEOTIDE SEQUENCE [LARGE SCALE GENOMIC DNA]</scope>
    <source>
        <strain evidence="3">JCM 16916</strain>
    </source>
</reference>
<keyword evidence="3" id="KW-1185">Reference proteome</keyword>
<dbReference type="CDD" id="cd03814">
    <property type="entry name" value="GT4-like"/>
    <property type="match status" value="1"/>
</dbReference>
<name>A0ABP7MGD6_9GAMM</name>
<evidence type="ECO:0000313" key="2">
    <source>
        <dbReference type="EMBL" id="GAA3921725.1"/>
    </source>
</evidence>
<feature type="domain" description="Glycosyltransferase subfamily 4-like N-terminal" evidence="1">
    <location>
        <begin position="25"/>
        <end position="190"/>
    </location>
</feature>
<dbReference type="Pfam" id="PF13439">
    <property type="entry name" value="Glyco_transf_4"/>
    <property type="match status" value="1"/>
</dbReference>
<evidence type="ECO:0000259" key="1">
    <source>
        <dbReference type="Pfam" id="PF13439"/>
    </source>
</evidence>
<proteinExistence type="predicted"/>
<dbReference type="EMBL" id="BAAAZU010000006">
    <property type="protein sequence ID" value="GAA3921725.1"/>
    <property type="molecule type" value="Genomic_DNA"/>
</dbReference>
<dbReference type="InterPro" id="IPR028098">
    <property type="entry name" value="Glyco_trans_4-like_N"/>
</dbReference>
<evidence type="ECO:0000313" key="3">
    <source>
        <dbReference type="Proteomes" id="UP001501727"/>
    </source>
</evidence>
<protein>
    <submittedName>
        <fullName evidence="2">Glycosyltransferase family 1 protein</fullName>
    </submittedName>
</protein>
<gene>
    <name evidence="2" type="ORF">GCM10022229_14310</name>
</gene>
<dbReference type="SUPFAM" id="SSF53756">
    <property type="entry name" value="UDP-Glycosyltransferase/glycogen phosphorylase"/>
    <property type="match status" value="1"/>
</dbReference>
<dbReference type="Gene3D" id="3.40.50.2000">
    <property type="entry name" value="Glycogen Phosphorylase B"/>
    <property type="match status" value="2"/>
</dbReference>
<dbReference type="PANTHER" id="PTHR45947">
    <property type="entry name" value="SULFOQUINOVOSYL TRANSFERASE SQD2"/>
    <property type="match status" value="1"/>
</dbReference>
<dbReference type="Proteomes" id="UP001501727">
    <property type="component" value="Unassembled WGS sequence"/>
</dbReference>
<dbReference type="Pfam" id="PF13692">
    <property type="entry name" value="Glyco_trans_1_4"/>
    <property type="match status" value="1"/>
</dbReference>
<comment type="caution">
    <text evidence="2">The sequence shown here is derived from an EMBL/GenBank/DDBJ whole genome shotgun (WGS) entry which is preliminary data.</text>
</comment>
<accession>A0ABP7MGD6</accession>
<dbReference type="InterPro" id="IPR050194">
    <property type="entry name" value="Glycosyltransferase_grp1"/>
</dbReference>
<sequence>MPVSAASAGSPMRHAIVTETWPPEVNGVALTVESLAQGLRSRGHQVSLVRPRQSPGQVADAGETLVRGANLPRYPGLKFGLPATRTLLRLWSGERPDAIYVATEGPLGWSALRAARRLGIPVATGFHTRFDRYMRDYGVAFLQPVALRWMRHFHNLADATLVPTRELRDFLLGHGFHDVVLLPRAVDTRRFNPSQRDAALRESWGVAADAPVAIHVGRIAAEKNLGLVVRAFRTLQRVRPEARMAWIGDGPERARLQREHPDFIFCGVQRGQALARHFASGDLFLFPSLSETFGNVTLEAMASGVATVAFDYGATREHLRDGAHGAAVAPGDEEGFIAAARHIGSDADLRHVMATAAREAVSGLRPEQVAAAFDGILARLARSKPHERLAAA</sequence>
<organism evidence="2 3">
    <name type="scientific">Luteimonas lutimaris</name>
    <dbReference type="NCBI Taxonomy" id="698645"/>
    <lineage>
        <taxon>Bacteria</taxon>
        <taxon>Pseudomonadati</taxon>
        <taxon>Pseudomonadota</taxon>
        <taxon>Gammaproteobacteria</taxon>
        <taxon>Lysobacterales</taxon>
        <taxon>Lysobacteraceae</taxon>
        <taxon>Luteimonas</taxon>
    </lineage>
</organism>
<dbReference type="PANTHER" id="PTHR45947:SF3">
    <property type="entry name" value="SULFOQUINOVOSYL TRANSFERASE SQD2"/>
    <property type="match status" value="1"/>
</dbReference>